<feature type="region of interest" description="Disordered" evidence="1">
    <location>
        <begin position="1"/>
        <end position="20"/>
    </location>
</feature>
<protein>
    <submittedName>
        <fullName evidence="2">Uncharacterized protein</fullName>
    </submittedName>
</protein>
<proteinExistence type="predicted"/>
<dbReference type="AlphaFoldDB" id="A0A4Y2FXB8"/>
<feature type="compositionally biased region" description="Polar residues" evidence="1">
    <location>
        <begin position="9"/>
        <end position="20"/>
    </location>
</feature>
<accession>A0A4Y2FXB8</accession>
<name>A0A4Y2FXB8_ARAVE</name>
<gene>
    <name evidence="2" type="ORF">AVEN_204765_1</name>
</gene>
<organism evidence="2 3">
    <name type="scientific">Araneus ventricosus</name>
    <name type="common">Orbweaver spider</name>
    <name type="synonym">Epeira ventricosa</name>
    <dbReference type="NCBI Taxonomy" id="182803"/>
    <lineage>
        <taxon>Eukaryota</taxon>
        <taxon>Metazoa</taxon>
        <taxon>Ecdysozoa</taxon>
        <taxon>Arthropoda</taxon>
        <taxon>Chelicerata</taxon>
        <taxon>Arachnida</taxon>
        <taxon>Araneae</taxon>
        <taxon>Araneomorphae</taxon>
        <taxon>Entelegynae</taxon>
        <taxon>Araneoidea</taxon>
        <taxon>Araneidae</taxon>
        <taxon>Araneus</taxon>
    </lineage>
</organism>
<comment type="caution">
    <text evidence="2">The sequence shown here is derived from an EMBL/GenBank/DDBJ whole genome shotgun (WGS) entry which is preliminary data.</text>
</comment>
<reference evidence="2 3" key="1">
    <citation type="journal article" date="2019" name="Sci. Rep.">
        <title>Orb-weaving spider Araneus ventricosus genome elucidates the spidroin gene catalogue.</title>
        <authorList>
            <person name="Kono N."/>
            <person name="Nakamura H."/>
            <person name="Ohtoshi R."/>
            <person name="Moran D.A.P."/>
            <person name="Shinohara A."/>
            <person name="Yoshida Y."/>
            <person name="Fujiwara M."/>
            <person name="Mori M."/>
            <person name="Tomita M."/>
            <person name="Arakawa K."/>
        </authorList>
    </citation>
    <scope>NUCLEOTIDE SEQUENCE [LARGE SCALE GENOMIC DNA]</scope>
</reference>
<evidence type="ECO:0000313" key="3">
    <source>
        <dbReference type="Proteomes" id="UP000499080"/>
    </source>
</evidence>
<sequence length="99" mass="11359">MPEKHLLIKTQTDPPSSSESIEGDRLFISITSVQFPVNNGTFFTSSFVIKTDYRCLSKKTNELVLRMHERAFRDAYARIEPTTSTRHHQCTNFMACTEA</sequence>
<keyword evidence="3" id="KW-1185">Reference proteome</keyword>
<evidence type="ECO:0000256" key="1">
    <source>
        <dbReference type="SAM" id="MobiDB-lite"/>
    </source>
</evidence>
<dbReference type="Proteomes" id="UP000499080">
    <property type="component" value="Unassembled WGS sequence"/>
</dbReference>
<evidence type="ECO:0000313" key="2">
    <source>
        <dbReference type="EMBL" id="GBM45637.1"/>
    </source>
</evidence>
<dbReference type="EMBL" id="BGPR01001106">
    <property type="protein sequence ID" value="GBM45637.1"/>
    <property type="molecule type" value="Genomic_DNA"/>
</dbReference>